<dbReference type="PANTHER" id="PTHR33824">
    <property type="entry name" value="POLYKETIDE CYCLASE/DEHYDRASE AND LIPID TRANSPORT SUPERFAMILY PROTEIN"/>
    <property type="match status" value="1"/>
</dbReference>
<dbReference type="Proteomes" id="UP000321617">
    <property type="component" value="Unassembled WGS sequence"/>
</dbReference>
<feature type="domain" description="Coenzyme Q-binding protein COQ10 START" evidence="1">
    <location>
        <begin position="11"/>
        <end position="128"/>
    </location>
</feature>
<dbReference type="EMBL" id="VLLL01000005">
    <property type="protein sequence ID" value="TWJ15589.1"/>
    <property type="molecule type" value="Genomic_DNA"/>
</dbReference>
<evidence type="ECO:0000313" key="3">
    <source>
        <dbReference type="Proteomes" id="UP000321617"/>
    </source>
</evidence>
<keyword evidence="3" id="KW-1185">Reference proteome</keyword>
<dbReference type="AlphaFoldDB" id="A0A562VCI4"/>
<proteinExistence type="predicted"/>
<dbReference type="InterPro" id="IPR023393">
    <property type="entry name" value="START-like_dom_sf"/>
</dbReference>
<dbReference type="SUPFAM" id="SSF55961">
    <property type="entry name" value="Bet v1-like"/>
    <property type="match status" value="1"/>
</dbReference>
<dbReference type="InterPro" id="IPR047137">
    <property type="entry name" value="ORF3"/>
</dbReference>
<evidence type="ECO:0000259" key="1">
    <source>
        <dbReference type="Pfam" id="PF03364"/>
    </source>
</evidence>
<sequence length="158" mass="17679">MNRVYEKSVEVDVPVSTAYNQWTQFESFPYFMTGVEAVTQINDTRTHWTTEIAGVTREFDAEIDEQLPDRKVSWHAVDGPDHTGEVTFEPLDAWRTRVNLRMAFAPEGVTEKAGAATGLVGGRIEGDLDRFKDFIESRGAETGAWRGRVEPGGMTPPI</sequence>
<protein>
    <submittedName>
        <fullName evidence="2">Polyketide cyclase/dehydrase/lipid transport protein</fullName>
    </submittedName>
</protein>
<name>A0A562VCI4_9ACTN</name>
<dbReference type="CDD" id="cd07817">
    <property type="entry name" value="SRPBCC_8"/>
    <property type="match status" value="1"/>
</dbReference>
<reference evidence="2 3" key="1">
    <citation type="journal article" date="2013" name="Stand. Genomic Sci.">
        <title>Genomic Encyclopedia of Type Strains, Phase I: The one thousand microbial genomes (KMG-I) project.</title>
        <authorList>
            <person name="Kyrpides N.C."/>
            <person name="Woyke T."/>
            <person name="Eisen J.A."/>
            <person name="Garrity G."/>
            <person name="Lilburn T.G."/>
            <person name="Beck B.J."/>
            <person name="Whitman W.B."/>
            <person name="Hugenholtz P."/>
            <person name="Klenk H.P."/>
        </authorList>
    </citation>
    <scope>NUCLEOTIDE SEQUENCE [LARGE SCALE GENOMIC DNA]</scope>
    <source>
        <strain evidence="2 3">DSM 45044</strain>
    </source>
</reference>
<dbReference type="Gene3D" id="3.30.530.20">
    <property type="match status" value="1"/>
</dbReference>
<organism evidence="2 3">
    <name type="scientific">Stackebrandtia albiflava</name>
    <dbReference type="NCBI Taxonomy" id="406432"/>
    <lineage>
        <taxon>Bacteria</taxon>
        <taxon>Bacillati</taxon>
        <taxon>Actinomycetota</taxon>
        <taxon>Actinomycetes</taxon>
        <taxon>Glycomycetales</taxon>
        <taxon>Glycomycetaceae</taxon>
        <taxon>Stackebrandtia</taxon>
    </lineage>
</organism>
<dbReference type="PANTHER" id="PTHR33824:SF7">
    <property type="entry name" value="POLYKETIDE CYCLASE_DEHYDRASE AND LIPID TRANSPORT SUPERFAMILY PROTEIN"/>
    <property type="match status" value="1"/>
</dbReference>
<accession>A0A562VCI4</accession>
<dbReference type="Pfam" id="PF03364">
    <property type="entry name" value="Polyketide_cyc"/>
    <property type="match status" value="1"/>
</dbReference>
<comment type="caution">
    <text evidence="2">The sequence shown here is derived from an EMBL/GenBank/DDBJ whole genome shotgun (WGS) entry which is preliminary data.</text>
</comment>
<dbReference type="RefSeq" id="WP_147134522.1">
    <property type="nucleotide sequence ID" value="NZ_BAABIJ010000001.1"/>
</dbReference>
<evidence type="ECO:0000313" key="2">
    <source>
        <dbReference type="EMBL" id="TWJ15589.1"/>
    </source>
</evidence>
<gene>
    <name evidence="2" type="ORF">LX16_1300</name>
</gene>
<dbReference type="OrthoDB" id="3695445at2"/>
<dbReference type="InterPro" id="IPR005031">
    <property type="entry name" value="COQ10_START"/>
</dbReference>